<dbReference type="InterPro" id="IPR058163">
    <property type="entry name" value="LysR-type_TF_proteobact-type"/>
</dbReference>
<dbReference type="SUPFAM" id="SSF53850">
    <property type="entry name" value="Periplasmic binding protein-like II"/>
    <property type="match status" value="1"/>
</dbReference>
<organism evidence="6 7">
    <name type="scientific">Herbaspirillum frisingense</name>
    <dbReference type="NCBI Taxonomy" id="92645"/>
    <lineage>
        <taxon>Bacteria</taxon>
        <taxon>Pseudomonadati</taxon>
        <taxon>Pseudomonadota</taxon>
        <taxon>Betaproteobacteria</taxon>
        <taxon>Burkholderiales</taxon>
        <taxon>Oxalobacteraceae</taxon>
        <taxon>Herbaspirillum</taxon>
    </lineage>
</organism>
<dbReference type="Pfam" id="PF03466">
    <property type="entry name" value="LysR_substrate"/>
    <property type="match status" value="1"/>
</dbReference>
<dbReference type="PROSITE" id="PS50931">
    <property type="entry name" value="HTH_LYSR"/>
    <property type="match status" value="1"/>
</dbReference>
<dbReference type="Gene3D" id="1.10.10.10">
    <property type="entry name" value="Winged helix-like DNA-binding domain superfamily/Winged helix DNA-binding domain"/>
    <property type="match status" value="1"/>
</dbReference>
<dbReference type="AlphaFoldDB" id="A0A7V8JUZ6"/>
<dbReference type="InterPro" id="IPR036388">
    <property type="entry name" value="WH-like_DNA-bd_sf"/>
</dbReference>
<sequence length="300" mass="32756">MSLPLLKLPSLDLLRGFVAAGRRMSITLAAQDLCLTQSAVSRQIHALEEFMGTRLLVRGHRSITFTAEGERLFRSADAVLQQLQDVLGELRAAQAARPVTLTASIGVTGLWLLPRLSRLQQKLPGIDVRVAASDNVADLRHDGVDLAIRYTTPALAPAGARRLFGESVAPVAHPLLLASAGKSGGLPAEAPLLEFDIPNPWLKWQDWQDLADAGGKRKKRSMLRFNQYDMVIQAAVAGHGVALGRIELIRPLLENGQLAMLAEPRAQPDDGHAYWLIQAEAEPRREVQQVADWICGEAWA</sequence>
<dbReference type="GO" id="GO:0003700">
    <property type="term" value="F:DNA-binding transcription factor activity"/>
    <property type="evidence" value="ECO:0007669"/>
    <property type="project" value="InterPro"/>
</dbReference>
<dbReference type="FunFam" id="1.10.10.10:FF:000001">
    <property type="entry name" value="LysR family transcriptional regulator"/>
    <property type="match status" value="1"/>
</dbReference>
<dbReference type="EMBL" id="WNDX01000024">
    <property type="protein sequence ID" value="KAF1046042.1"/>
    <property type="molecule type" value="Genomic_DNA"/>
</dbReference>
<dbReference type="PANTHER" id="PTHR30537:SF5">
    <property type="entry name" value="HTH-TYPE TRANSCRIPTIONAL ACTIVATOR TTDR-RELATED"/>
    <property type="match status" value="1"/>
</dbReference>
<evidence type="ECO:0000256" key="3">
    <source>
        <dbReference type="ARBA" id="ARBA00023125"/>
    </source>
</evidence>
<evidence type="ECO:0000256" key="1">
    <source>
        <dbReference type="ARBA" id="ARBA00009437"/>
    </source>
</evidence>
<keyword evidence="3" id="KW-0238">DNA-binding</keyword>
<dbReference type="Gene3D" id="3.40.190.10">
    <property type="entry name" value="Periplasmic binding protein-like II"/>
    <property type="match status" value="2"/>
</dbReference>
<accession>A0A7V8JUZ6</accession>
<evidence type="ECO:0000256" key="2">
    <source>
        <dbReference type="ARBA" id="ARBA00023015"/>
    </source>
</evidence>
<dbReference type="Proteomes" id="UP000462435">
    <property type="component" value="Unassembled WGS sequence"/>
</dbReference>
<evidence type="ECO:0000313" key="7">
    <source>
        <dbReference type="Proteomes" id="UP000462435"/>
    </source>
</evidence>
<gene>
    <name evidence="6" type="primary">gcvA_4</name>
    <name evidence="6" type="ORF">GAK35_01156</name>
</gene>
<evidence type="ECO:0000259" key="5">
    <source>
        <dbReference type="PROSITE" id="PS50931"/>
    </source>
</evidence>
<keyword evidence="2" id="KW-0805">Transcription regulation</keyword>
<keyword evidence="4" id="KW-0804">Transcription</keyword>
<dbReference type="SUPFAM" id="SSF46785">
    <property type="entry name" value="Winged helix' DNA-binding domain"/>
    <property type="match status" value="1"/>
</dbReference>
<dbReference type="InterPro" id="IPR036390">
    <property type="entry name" value="WH_DNA-bd_sf"/>
</dbReference>
<comment type="similarity">
    <text evidence="1">Belongs to the LysR transcriptional regulatory family.</text>
</comment>
<dbReference type="PANTHER" id="PTHR30537">
    <property type="entry name" value="HTH-TYPE TRANSCRIPTIONAL REGULATOR"/>
    <property type="match status" value="1"/>
</dbReference>
<name>A0A7V8JUZ6_9BURK</name>
<dbReference type="Pfam" id="PF00126">
    <property type="entry name" value="HTH_1"/>
    <property type="match status" value="1"/>
</dbReference>
<proteinExistence type="inferred from homology"/>
<dbReference type="InterPro" id="IPR000847">
    <property type="entry name" value="LysR_HTH_N"/>
</dbReference>
<evidence type="ECO:0000313" key="6">
    <source>
        <dbReference type="EMBL" id="KAF1046042.1"/>
    </source>
</evidence>
<protein>
    <submittedName>
        <fullName evidence="6">Glycine cleavage system transcriptional activator</fullName>
    </submittedName>
</protein>
<dbReference type="InterPro" id="IPR005119">
    <property type="entry name" value="LysR_subst-bd"/>
</dbReference>
<feature type="domain" description="HTH lysR-type" evidence="5">
    <location>
        <begin position="9"/>
        <end position="66"/>
    </location>
</feature>
<dbReference type="PRINTS" id="PR00039">
    <property type="entry name" value="HTHLYSR"/>
</dbReference>
<comment type="caution">
    <text evidence="6">The sequence shown here is derived from an EMBL/GenBank/DDBJ whole genome shotgun (WGS) entry which is preliminary data.</text>
</comment>
<evidence type="ECO:0000256" key="4">
    <source>
        <dbReference type="ARBA" id="ARBA00023163"/>
    </source>
</evidence>
<reference evidence="7" key="1">
    <citation type="journal article" date="2020" name="MBio">
        <title>Horizontal gene transfer to a defensive symbiont with a reduced genome amongst a multipartite beetle microbiome.</title>
        <authorList>
            <person name="Waterworth S.C."/>
            <person name="Florez L.V."/>
            <person name="Rees E.R."/>
            <person name="Hertweck C."/>
            <person name="Kaltenpoth M."/>
            <person name="Kwan J.C."/>
        </authorList>
    </citation>
    <scope>NUCLEOTIDE SEQUENCE [LARGE SCALE GENOMIC DNA]</scope>
</reference>
<dbReference type="GO" id="GO:0003677">
    <property type="term" value="F:DNA binding"/>
    <property type="evidence" value="ECO:0007669"/>
    <property type="project" value="UniProtKB-KW"/>
</dbReference>